<dbReference type="OrthoDB" id="9806955at2"/>
<dbReference type="InterPro" id="IPR008948">
    <property type="entry name" value="L-Aspartase-like"/>
</dbReference>
<dbReference type="Pfam" id="PF00221">
    <property type="entry name" value="Lyase_aromatic"/>
    <property type="match status" value="1"/>
</dbReference>
<dbReference type="AlphaFoldDB" id="A0A6L6JI33"/>
<organism evidence="1 2">
    <name type="scientific">Paracoccus aestuariivivens</name>
    <dbReference type="NCBI Taxonomy" id="1820333"/>
    <lineage>
        <taxon>Bacteria</taxon>
        <taxon>Pseudomonadati</taxon>
        <taxon>Pseudomonadota</taxon>
        <taxon>Alphaproteobacteria</taxon>
        <taxon>Rhodobacterales</taxon>
        <taxon>Paracoccaceae</taxon>
        <taxon>Paracoccus</taxon>
    </lineage>
</organism>
<gene>
    <name evidence="1" type="ORF">GL286_21255</name>
</gene>
<evidence type="ECO:0000313" key="2">
    <source>
        <dbReference type="Proteomes" id="UP000478183"/>
    </source>
</evidence>
<keyword evidence="2" id="KW-1185">Reference proteome</keyword>
<dbReference type="Proteomes" id="UP000478183">
    <property type="component" value="Unassembled WGS sequence"/>
</dbReference>
<comment type="caution">
    <text evidence="1">The sequence shown here is derived from an EMBL/GenBank/DDBJ whole genome shotgun (WGS) entry which is preliminary data.</text>
</comment>
<dbReference type="EMBL" id="WMIE01000034">
    <property type="protein sequence ID" value="MTH80227.1"/>
    <property type="molecule type" value="Genomic_DNA"/>
</dbReference>
<proteinExistence type="predicted"/>
<dbReference type="InterPro" id="IPR001106">
    <property type="entry name" value="Aromatic_Lyase"/>
</dbReference>
<dbReference type="SUPFAM" id="SSF48557">
    <property type="entry name" value="L-aspartase-like"/>
    <property type="match status" value="1"/>
</dbReference>
<evidence type="ECO:0000313" key="1">
    <source>
        <dbReference type="EMBL" id="MTH80227.1"/>
    </source>
</evidence>
<accession>A0A6L6JI33</accession>
<sequence length="184" mass="20796">MRDALEGHWPSLLPNRTQDSMSLRAVPHVHAVARTMMQQADDIGSRELASATDNTTVAEKLHRILDNFEILLAIELICAAQAVNVSAQTVSDPQRNRNPCSCQARRVALFRTRYTRLWPIASGSGRNHLLQPYALPEYSCAVFRQSGIAYQGFGPDKGECMNAHPTFRYDLRVEPDRVELPRHW</sequence>
<name>A0A6L6JI33_9RHOB</name>
<protein>
    <submittedName>
        <fullName evidence="1">Uncharacterized protein</fullName>
    </submittedName>
</protein>
<reference evidence="1 2" key="1">
    <citation type="submission" date="2019-11" db="EMBL/GenBank/DDBJ databases">
        <authorList>
            <person name="Dong K."/>
        </authorList>
    </citation>
    <scope>NUCLEOTIDE SEQUENCE [LARGE SCALE GENOMIC DNA]</scope>
    <source>
        <strain evidence="1 2">NBRC 111993</strain>
    </source>
</reference>
<dbReference type="GO" id="GO:0016841">
    <property type="term" value="F:ammonia-lyase activity"/>
    <property type="evidence" value="ECO:0007669"/>
    <property type="project" value="UniProtKB-ARBA"/>
</dbReference>
<dbReference type="Gene3D" id="1.20.200.10">
    <property type="entry name" value="Fumarase/aspartase (Central domain)"/>
    <property type="match status" value="2"/>
</dbReference>